<dbReference type="KEGG" id="hje:HacjB3_16736"/>
<evidence type="ECO:0000259" key="2">
    <source>
        <dbReference type="Pfam" id="PF13391"/>
    </source>
</evidence>
<dbReference type="CDD" id="cd00085">
    <property type="entry name" value="HNHc"/>
    <property type="match status" value="1"/>
</dbReference>
<sequence length="335" mass="38800">MFVFEMEHTKDQDDTTPASRDTVPGLYLLPVSESWRPHFDRTVETPVILSTNDVPEQLAGYTSLRIWGTTETDSAKKQTHMDQLEAGDWILFYHSGEFIATAKVGRVFESATVGDWLWDNPESNFIYTIEEYQDTAPSINHVWDILEYEGRQVVNGFMRVSDDRVQRVITEYGSLETALFDADRTQIKREKSALEVALESEPRLTEDTADYTTARRRTRDQAFRELVLEVYDETCAVCGANRHSPDGTPEVEAEHIYPRSENGRDDVRNGIVLCRLHHWAFDTGWIEITTDYEINVLEKPERDEYHEFEQLDGQDITRPETRIPHSKYVAARQRL</sequence>
<feature type="domain" description="HNH nuclease" evidence="2">
    <location>
        <begin position="235"/>
        <end position="286"/>
    </location>
</feature>
<dbReference type="eggNOG" id="arCOG03898">
    <property type="taxonomic scope" value="Archaea"/>
</dbReference>
<dbReference type="Pfam" id="PF13391">
    <property type="entry name" value="HNH_2"/>
    <property type="match status" value="1"/>
</dbReference>
<dbReference type="RefSeq" id="WP_008414110.1">
    <property type="nucleotide sequence ID" value="NC_014298.1"/>
</dbReference>
<dbReference type="AlphaFoldDB" id="D8JBP4"/>
<evidence type="ECO:0000313" key="4">
    <source>
        <dbReference type="EMBL" id="ELY40828.1"/>
    </source>
</evidence>
<geneLocation type="plasmid" evidence="3 5">
    <name>1</name>
</geneLocation>
<evidence type="ECO:0000313" key="6">
    <source>
        <dbReference type="Proteomes" id="UP000011645"/>
    </source>
</evidence>
<dbReference type="EMBL" id="AOHV01000008">
    <property type="protein sequence ID" value="ELY40828.1"/>
    <property type="molecule type" value="Genomic_DNA"/>
</dbReference>
<organism evidence="3 5">
    <name type="scientific">Halalkalicoccus jeotgali (strain DSM 18796 / CECT 7217 / JCM 14584 / KCTC 4019 / B3)</name>
    <dbReference type="NCBI Taxonomy" id="795797"/>
    <lineage>
        <taxon>Archaea</taxon>
        <taxon>Methanobacteriati</taxon>
        <taxon>Methanobacteriota</taxon>
        <taxon>Stenosarchaea group</taxon>
        <taxon>Halobacteria</taxon>
        <taxon>Halobacteriales</taxon>
        <taxon>Halococcaceae</taxon>
        <taxon>Halalkalicoccus</taxon>
    </lineage>
</organism>
<protein>
    <recommendedName>
        <fullName evidence="2">HNH nuclease domain-containing protein</fullName>
    </recommendedName>
</protein>
<dbReference type="EMBL" id="CP002063">
    <property type="protein sequence ID" value="ADJ16697.1"/>
    <property type="molecule type" value="Genomic_DNA"/>
</dbReference>
<feature type="region of interest" description="Disordered" evidence="1">
    <location>
        <begin position="1"/>
        <end position="21"/>
    </location>
</feature>
<dbReference type="OrthoDB" id="192298at2157"/>
<evidence type="ECO:0000313" key="5">
    <source>
        <dbReference type="Proteomes" id="UP000000390"/>
    </source>
</evidence>
<keyword evidence="3" id="KW-0614">Plasmid</keyword>
<feature type="compositionally biased region" description="Basic and acidic residues" evidence="1">
    <location>
        <begin position="1"/>
        <end position="13"/>
    </location>
</feature>
<dbReference type="Gene3D" id="1.10.30.50">
    <property type="match status" value="1"/>
</dbReference>
<gene>
    <name evidence="3" type="ordered locus">HacjB3_16736</name>
    <name evidence="4" type="ORF">C497_02057</name>
</gene>
<dbReference type="HOGENOM" id="CLU_827954_0_0_2"/>
<name>D8JBP4_HALJB</name>
<evidence type="ECO:0000256" key="1">
    <source>
        <dbReference type="SAM" id="MobiDB-lite"/>
    </source>
</evidence>
<accession>D8JBP4</accession>
<keyword evidence="6" id="KW-1185">Reference proteome</keyword>
<dbReference type="Proteomes" id="UP000011645">
    <property type="component" value="Unassembled WGS sequence"/>
</dbReference>
<reference evidence="4 6" key="2">
    <citation type="journal article" date="2014" name="PLoS Genet.">
        <title>Phylogenetically driven sequencing of extremely halophilic archaea reveals strategies for static and dynamic osmo-response.</title>
        <authorList>
            <person name="Becker E.A."/>
            <person name="Seitzer P.M."/>
            <person name="Tritt A."/>
            <person name="Larsen D."/>
            <person name="Krusor M."/>
            <person name="Yao A.I."/>
            <person name="Wu D."/>
            <person name="Madern D."/>
            <person name="Eisen J.A."/>
            <person name="Darling A.E."/>
            <person name="Facciotti M.T."/>
        </authorList>
    </citation>
    <scope>NUCLEOTIDE SEQUENCE [LARGE SCALE GENOMIC DNA]</scope>
    <source>
        <strain evidence="4">B3</strain>
        <strain evidence="6">DSM 18796 / CECT 7217 / JCM 14584 / KCTC 4019 / B3</strain>
    </source>
</reference>
<evidence type="ECO:0000313" key="3">
    <source>
        <dbReference type="EMBL" id="ADJ16697.1"/>
    </source>
</evidence>
<dbReference type="PATRIC" id="fig|795797.18.peg.3291"/>
<reference evidence="3 5" key="1">
    <citation type="journal article" date="2010" name="J. Bacteriol.">
        <title>Complete genome sequence of Halalkalicoccus jeotgali B3(T), an extremely halophilic archaeon.</title>
        <authorList>
            <person name="Roh S.W."/>
            <person name="Nam Y.D."/>
            <person name="Nam S.H."/>
            <person name="Choi S.H."/>
            <person name="Park H.S."/>
            <person name="Bae J.W."/>
        </authorList>
    </citation>
    <scope>NUCLEOTIDE SEQUENCE [LARGE SCALE GENOMIC DNA]</scope>
    <source>
        <strain evidence="3">B3</strain>
        <strain evidence="5">DSM 18796 / CECT 7217 / JCM 14584 / KCTC 4019 / B3</strain>
        <plasmid evidence="5">1</plasmid>
    </source>
</reference>
<dbReference type="InterPro" id="IPR003615">
    <property type="entry name" value="HNH_nuc"/>
</dbReference>
<dbReference type="GeneID" id="9421143"/>
<dbReference type="Proteomes" id="UP000000390">
    <property type="component" value="Plasmid 1"/>
</dbReference>
<proteinExistence type="predicted"/>